<evidence type="ECO:0000256" key="2">
    <source>
        <dbReference type="SAM" id="SignalP"/>
    </source>
</evidence>
<feature type="region of interest" description="Disordered" evidence="1">
    <location>
        <begin position="205"/>
        <end position="225"/>
    </location>
</feature>
<organism evidence="3 4">
    <name type="scientific">Janibacter melonis</name>
    <dbReference type="NCBI Taxonomy" id="262209"/>
    <lineage>
        <taxon>Bacteria</taxon>
        <taxon>Bacillati</taxon>
        <taxon>Actinomycetota</taxon>
        <taxon>Actinomycetes</taxon>
        <taxon>Micrococcales</taxon>
        <taxon>Intrasporangiaceae</taxon>
        <taxon>Janibacter</taxon>
    </lineage>
</organism>
<reference evidence="3 4" key="1">
    <citation type="submission" date="2019-09" db="EMBL/GenBank/DDBJ databases">
        <title>Complete Genome Sequence of Janibacter melonis M714 with both human health impact and industrial applications.</title>
        <authorList>
            <person name="Jin M."/>
            <person name="Zhao Q.R."/>
        </authorList>
    </citation>
    <scope>NUCLEOTIDE SEQUENCE [LARGE SCALE GENOMIC DNA]</scope>
    <source>
        <strain evidence="3 4">M714</strain>
    </source>
</reference>
<feature type="compositionally biased region" description="Low complexity" evidence="1">
    <location>
        <begin position="205"/>
        <end position="222"/>
    </location>
</feature>
<evidence type="ECO:0000256" key="1">
    <source>
        <dbReference type="SAM" id="MobiDB-lite"/>
    </source>
</evidence>
<accession>A0A650GCV1</accession>
<dbReference type="EMBL" id="CP044548">
    <property type="protein sequence ID" value="QGX08268.1"/>
    <property type="molecule type" value="Genomic_DNA"/>
</dbReference>
<name>A0A650GCV1_9MICO</name>
<protein>
    <submittedName>
        <fullName evidence="3">Uncharacterized protein</fullName>
    </submittedName>
</protein>
<dbReference type="KEGG" id="jme:EEW87_16410"/>
<evidence type="ECO:0000313" key="3">
    <source>
        <dbReference type="EMBL" id="QGX08268.1"/>
    </source>
</evidence>
<evidence type="ECO:0000313" key="4">
    <source>
        <dbReference type="Proteomes" id="UP000271708"/>
    </source>
</evidence>
<dbReference type="AlphaFoldDB" id="A0A650GCV1"/>
<dbReference type="Proteomes" id="UP000271708">
    <property type="component" value="Chromosome"/>
</dbReference>
<feature type="signal peptide" evidence="2">
    <location>
        <begin position="1"/>
        <end position="29"/>
    </location>
</feature>
<dbReference type="GeneID" id="59160567"/>
<proteinExistence type="predicted"/>
<feature type="chain" id="PRO_5024828216" evidence="2">
    <location>
        <begin position="30"/>
        <end position="347"/>
    </location>
</feature>
<dbReference type="RefSeq" id="WP_148041518.1">
    <property type="nucleotide sequence ID" value="NZ_CP044548.2"/>
</dbReference>
<gene>
    <name evidence="3" type="ORF">EEW87_16410</name>
</gene>
<sequence>MRATRLWPVAAVALAGVLLVSAPSGQTQAQWRESATTTISGPSSDVFEMTATASGPQVDLTNLSRRQSADLDVRSTRVTRVDAGDTNDLLARAALVYTSGQGACGGTTQSTYWAARSAGQITAGTTYTRPQGAVAGATLAPGAGRVLCPTLSLPYPATAAGERDTYLAHAGRSVDITTVVRQTSKPPATWTSTQRTTMTRFSIGTPAPTSPAGASPCRSEVSGGQGSGSVGRLAFGWPLASTTATTPTPAMAGGWEVLVRPVAGSWRSLGPLDASARLSGPLLGSDLGPVGATRELVLRGYPFAGDRTRYVESDWLVRATNDSAGRNDRFVCTGVIPNPDQGQVNLP</sequence>
<keyword evidence="2" id="KW-0732">Signal</keyword>